<evidence type="ECO:0000313" key="3">
    <source>
        <dbReference type="Proteomes" id="UP001157109"/>
    </source>
</evidence>
<evidence type="ECO:0000313" key="2">
    <source>
        <dbReference type="EMBL" id="GMA20695.1"/>
    </source>
</evidence>
<protein>
    <submittedName>
        <fullName evidence="2">Uncharacterized protein</fullName>
    </submittedName>
</protein>
<evidence type="ECO:0000256" key="1">
    <source>
        <dbReference type="SAM" id="MobiDB-lite"/>
    </source>
</evidence>
<feature type="region of interest" description="Disordered" evidence="1">
    <location>
        <begin position="20"/>
        <end position="61"/>
    </location>
</feature>
<name>A0ABQ6HQF0_9MICO</name>
<reference evidence="3" key="1">
    <citation type="journal article" date="2019" name="Int. J. Syst. Evol. Microbiol.">
        <title>The Global Catalogue of Microorganisms (GCM) 10K type strain sequencing project: providing services to taxonomists for standard genome sequencing and annotation.</title>
        <authorList>
            <consortium name="The Broad Institute Genomics Platform"/>
            <consortium name="The Broad Institute Genome Sequencing Center for Infectious Disease"/>
            <person name="Wu L."/>
            <person name="Ma J."/>
        </authorList>
    </citation>
    <scope>NUCLEOTIDE SEQUENCE [LARGE SCALE GENOMIC DNA]</scope>
    <source>
        <strain evidence="3">NBRC 105830</strain>
    </source>
</reference>
<gene>
    <name evidence="2" type="ORF">GCM10025862_27160</name>
</gene>
<organism evidence="2 3">
    <name type="scientific">Arsenicicoccus piscis</name>
    <dbReference type="NCBI Taxonomy" id="673954"/>
    <lineage>
        <taxon>Bacteria</taxon>
        <taxon>Bacillati</taxon>
        <taxon>Actinomycetota</taxon>
        <taxon>Actinomycetes</taxon>
        <taxon>Micrococcales</taxon>
        <taxon>Intrasporangiaceae</taxon>
        <taxon>Arsenicicoccus</taxon>
    </lineage>
</organism>
<dbReference type="EMBL" id="BSUJ01000001">
    <property type="protein sequence ID" value="GMA20695.1"/>
    <property type="molecule type" value="Genomic_DNA"/>
</dbReference>
<dbReference type="Proteomes" id="UP001157109">
    <property type="component" value="Unassembled WGS sequence"/>
</dbReference>
<sequence length="61" mass="6251">MWSTIAATCARVRDVGEGAIGHSLGETTDWRATGGPENVASLGPGSQGQPCSPDRLTLTLP</sequence>
<comment type="caution">
    <text evidence="2">The sequence shown here is derived from an EMBL/GenBank/DDBJ whole genome shotgun (WGS) entry which is preliminary data.</text>
</comment>
<accession>A0ABQ6HQF0</accession>
<keyword evidence="3" id="KW-1185">Reference proteome</keyword>
<proteinExistence type="predicted"/>